<dbReference type="GO" id="GO:0052621">
    <property type="term" value="F:diguanylate cyclase activity"/>
    <property type="evidence" value="ECO:0007669"/>
    <property type="project" value="UniProtKB-EC"/>
</dbReference>
<dbReference type="Pfam" id="PF05228">
    <property type="entry name" value="CHASE4"/>
    <property type="match status" value="1"/>
</dbReference>
<keyword evidence="2" id="KW-0812">Transmembrane</keyword>
<reference evidence="5" key="1">
    <citation type="submission" date="2022-06" db="EMBL/GenBank/DDBJ databases">
        <title>Complete Genome of Aeromonas sp. Strain SOD01 Isolated from an Urban Freshwater Stream.</title>
        <authorList>
            <person name="Williams L.E."/>
            <person name="Brysgel T."/>
            <person name="Capestro E.M."/>
            <person name="Foltz G.V."/>
            <person name="Gardner A.E."/>
            <person name="Ingrassia J."/>
            <person name="Peterson E."/>
            <person name="Arruda J."/>
            <person name="Flaherty I."/>
            <person name="Hunt M."/>
            <person name="Pappas G."/>
            <person name="Ramsaran S."/>
            <person name="Rocha M."/>
        </authorList>
    </citation>
    <scope>NUCLEOTIDE SEQUENCE</scope>
    <source>
        <strain evidence="5">SOD01</strain>
    </source>
</reference>
<dbReference type="Pfam" id="PF00990">
    <property type="entry name" value="GGDEF"/>
    <property type="match status" value="1"/>
</dbReference>
<dbReference type="GO" id="GO:0043709">
    <property type="term" value="P:cell adhesion involved in single-species biofilm formation"/>
    <property type="evidence" value="ECO:0007669"/>
    <property type="project" value="TreeGrafter"/>
</dbReference>
<dbReference type="EC" id="2.7.7.65" evidence="1"/>
<dbReference type="PROSITE" id="PS50887">
    <property type="entry name" value="GGDEF"/>
    <property type="match status" value="1"/>
</dbReference>
<dbReference type="EMBL" id="CP099717">
    <property type="protein sequence ID" value="USV57301.1"/>
    <property type="molecule type" value="Genomic_DNA"/>
</dbReference>
<dbReference type="InterPro" id="IPR007892">
    <property type="entry name" value="CHASE4"/>
</dbReference>
<keyword evidence="2" id="KW-1133">Transmembrane helix</keyword>
<feature type="domain" description="GGDEF" evidence="4">
    <location>
        <begin position="393"/>
        <end position="527"/>
    </location>
</feature>
<dbReference type="PANTHER" id="PTHR45138">
    <property type="entry name" value="REGULATORY COMPONENTS OF SENSORY TRANSDUCTION SYSTEM"/>
    <property type="match status" value="1"/>
</dbReference>
<evidence type="ECO:0000313" key="5">
    <source>
        <dbReference type="EMBL" id="USV57301.1"/>
    </source>
</evidence>
<protein>
    <recommendedName>
        <fullName evidence="1">diguanylate cyclase</fullName>
        <ecNumber evidence="1">2.7.7.65</ecNumber>
    </recommendedName>
</protein>
<dbReference type="GO" id="GO:1902201">
    <property type="term" value="P:negative regulation of bacterial-type flagellum-dependent cell motility"/>
    <property type="evidence" value="ECO:0007669"/>
    <property type="project" value="TreeGrafter"/>
</dbReference>
<evidence type="ECO:0000313" key="6">
    <source>
        <dbReference type="Proteomes" id="UP001056890"/>
    </source>
</evidence>
<dbReference type="InterPro" id="IPR050469">
    <property type="entry name" value="Diguanylate_Cyclase"/>
</dbReference>
<organism evidence="5 6">
    <name type="scientific">Aeromonas encheleia</name>
    <dbReference type="NCBI Taxonomy" id="73010"/>
    <lineage>
        <taxon>Bacteria</taxon>
        <taxon>Pseudomonadati</taxon>
        <taxon>Pseudomonadota</taxon>
        <taxon>Gammaproteobacteria</taxon>
        <taxon>Aeromonadales</taxon>
        <taxon>Aeromonadaceae</taxon>
        <taxon>Aeromonas</taxon>
    </lineage>
</organism>
<evidence type="ECO:0000256" key="1">
    <source>
        <dbReference type="ARBA" id="ARBA00012528"/>
    </source>
</evidence>
<keyword evidence="6" id="KW-1185">Reference proteome</keyword>
<dbReference type="RefSeq" id="WP_252995162.1">
    <property type="nucleotide sequence ID" value="NZ_CP099717.1"/>
</dbReference>
<dbReference type="SMART" id="SM00267">
    <property type="entry name" value="GGDEF"/>
    <property type="match status" value="1"/>
</dbReference>
<keyword evidence="5" id="KW-0808">Transferase</keyword>
<dbReference type="SUPFAM" id="SSF55073">
    <property type="entry name" value="Nucleotide cyclase"/>
    <property type="match status" value="1"/>
</dbReference>
<dbReference type="AlphaFoldDB" id="A0AAE9MGJ3"/>
<dbReference type="GO" id="GO:0005886">
    <property type="term" value="C:plasma membrane"/>
    <property type="evidence" value="ECO:0007669"/>
    <property type="project" value="TreeGrafter"/>
</dbReference>
<dbReference type="Proteomes" id="UP001056890">
    <property type="component" value="Chromosome"/>
</dbReference>
<dbReference type="PROSITE" id="PS50885">
    <property type="entry name" value="HAMP"/>
    <property type="match status" value="1"/>
</dbReference>
<name>A0AAE9MGJ3_9GAMM</name>
<proteinExistence type="predicted"/>
<dbReference type="PANTHER" id="PTHR45138:SF24">
    <property type="entry name" value="DIGUANYLATE CYCLASE DGCC-RELATED"/>
    <property type="match status" value="1"/>
</dbReference>
<feature type="transmembrane region" description="Helical" evidence="2">
    <location>
        <begin position="277"/>
        <end position="295"/>
    </location>
</feature>
<sequence length="568" mass="64498">MTHNPRPIDHLLAYSMLPVWVGAVLMLLIVIALSQIPAVERLEEQRMREHLQRVYRAVQGDIDAINAFTRDWGIWDETRTFIAKPNRGYINSNLLVDTPMRDFDLNLLSYLDLQGEEVWTRTMLPDTEGVDTTLLPHFLDELTSRLLAESRQGQMGALSGVLGSQWGPLIFSLQPVTDSAGLHQPNGFLLALRWLDRRYMAKLAERVAIPLRFAPPVSAREMVGFDVLGNKVRYRLVDLGLRWVRGEGGLLDSAGNPVLTLIVEEERDVLRGALEGTLWMLFGMLLISLCCILIARQRLRTIVLEPVNELVTALQHFSEQPDVSRLPIFDSSREMALLSRKFREMAAKISLQHSAMQAHSSRLEMAAYTDPLTRAFNRRYLEEWLLARYELAEPRLAVLLDLDHFKRVNDHFGHDMGDLVLRQLAALLRHSLREGEPLIRLGGEEFLLLLSRQDGQARLASLHREIAAYPFGPETAPLHMTVSLGYCDYPLHRELEESFWELSFKLADIALYRAKQEGRDRWQGFDGELPREWWASSPEQIVAGGVLNYRTSGPAEDTSASGPATPAR</sequence>
<dbReference type="NCBIfam" id="TIGR00254">
    <property type="entry name" value="GGDEF"/>
    <property type="match status" value="1"/>
</dbReference>
<dbReference type="GO" id="GO:0007165">
    <property type="term" value="P:signal transduction"/>
    <property type="evidence" value="ECO:0007669"/>
    <property type="project" value="InterPro"/>
</dbReference>
<dbReference type="CDD" id="cd01949">
    <property type="entry name" value="GGDEF"/>
    <property type="match status" value="1"/>
</dbReference>
<feature type="transmembrane region" description="Helical" evidence="2">
    <location>
        <begin position="20"/>
        <end position="39"/>
    </location>
</feature>
<evidence type="ECO:0000256" key="2">
    <source>
        <dbReference type="SAM" id="Phobius"/>
    </source>
</evidence>
<feature type="domain" description="HAMP" evidence="3">
    <location>
        <begin position="301"/>
        <end position="354"/>
    </location>
</feature>
<gene>
    <name evidence="5" type="ORF">NHF51_18540</name>
</gene>
<evidence type="ECO:0000259" key="3">
    <source>
        <dbReference type="PROSITE" id="PS50885"/>
    </source>
</evidence>
<dbReference type="InterPro" id="IPR000160">
    <property type="entry name" value="GGDEF_dom"/>
</dbReference>
<keyword evidence="5" id="KW-0548">Nucleotidyltransferase</keyword>
<keyword evidence="2" id="KW-0472">Membrane</keyword>
<dbReference type="InterPro" id="IPR003660">
    <property type="entry name" value="HAMP_dom"/>
</dbReference>
<evidence type="ECO:0000259" key="4">
    <source>
        <dbReference type="PROSITE" id="PS50887"/>
    </source>
</evidence>
<dbReference type="InterPro" id="IPR029787">
    <property type="entry name" value="Nucleotide_cyclase"/>
</dbReference>
<dbReference type="Gene3D" id="3.30.70.270">
    <property type="match status" value="1"/>
</dbReference>
<dbReference type="InterPro" id="IPR043128">
    <property type="entry name" value="Rev_trsase/Diguanyl_cyclase"/>
</dbReference>
<accession>A0AAE9MGJ3</accession>